<comment type="caution">
    <text evidence="3">The sequence shown here is derived from an EMBL/GenBank/DDBJ whole genome shotgun (WGS) entry which is preliminary data.</text>
</comment>
<name>A0ABS2NHK0_9BACI</name>
<dbReference type="Proteomes" id="UP001646157">
    <property type="component" value="Unassembled WGS sequence"/>
</dbReference>
<reference evidence="3 4" key="1">
    <citation type="submission" date="2021-01" db="EMBL/GenBank/DDBJ databases">
        <title>Genomic Encyclopedia of Type Strains, Phase IV (KMG-IV): sequencing the most valuable type-strain genomes for metagenomic binning, comparative biology and taxonomic classification.</title>
        <authorList>
            <person name="Goeker M."/>
        </authorList>
    </citation>
    <scope>NUCLEOTIDE SEQUENCE [LARGE SCALE GENOMIC DNA]</scope>
    <source>
        <strain evidence="3 4">DSM 24834</strain>
    </source>
</reference>
<feature type="transmembrane region" description="Helical" evidence="1">
    <location>
        <begin position="26"/>
        <end position="48"/>
    </location>
</feature>
<evidence type="ECO:0000256" key="1">
    <source>
        <dbReference type="SAM" id="Phobius"/>
    </source>
</evidence>
<evidence type="ECO:0000313" key="3">
    <source>
        <dbReference type="EMBL" id="MBM7587298.1"/>
    </source>
</evidence>
<evidence type="ECO:0000259" key="2">
    <source>
        <dbReference type="Pfam" id="PF13791"/>
    </source>
</evidence>
<protein>
    <recommendedName>
        <fullName evidence="2">Sigma factor regulator C-terminal domain-containing protein</fullName>
    </recommendedName>
</protein>
<proteinExistence type="predicted"/>
<keyword evidence="1" id="KW-1133">Transmembrane helix</keyword>
<keyword evidence="1" id="KW-0472">Membrane</keyword>
<dbReference type="EMBL" id="JAFBDZ010000004">
    <property type="protein sequence ID" value="MBM7587298.1"/>
    <property type="molecule type" value="Genomic_DNA"/>
</dbReference>
<dbReference type="Pfam" id="PF13791">
    <property type="entry name" value="Sigma_reg_C"/>
    <property type="match status" value="1"/>
</dbReference>
<feature type="domain" description="Sigma factor regulator C-terminal" evidence="2">
    <location>
        <begin position="166"/>
        <end position="318"/>
    </location>
</feature>
<dbReference type="RefSeq" id="WP_205174490.1">
    <property type="nucleotide sequence ID" value="NZ_JAFBDZ010000004.1"/>
</dbReference>
<organism evidence="3 4">
    <name type="scientific">Rossellomorea pakistanensis</name>
    <dbReference type="NCBI Taxonomy" id="992288"/>
    <lineage>
        <taxon>Bacteria</taxon>
        <taxon>Bacillati</taxon>
        <taxon>Bacillota</taxon>
        <taxon>Bacilli</taxon>
        <taxon>Bacillales</taxon>
        <taxon>Bacillaceae</taxon>
        <taxon>Rossellomorea</taxon>
    </lineage>
</organism>
<sequence length="324" mass="36797">MSKENEFIPKDYEFENLVKKAKRRSLFKMVLISLIISLIVLTGLYFIGDSVMKIKMDRETNVDMAWNGIMGANIEEKGTSFNYTPISATATTEFVKKLGEVPIPWGEKEKVFTIFGTSRLITSTGPSGSGTTGDERIPLYFQGERVIEFYHPQVEYRRVFDDRNLLNKIDDNTVVELAFSLDKGYSIDEVQKLFKNHLAWFWVDTFNKSDIKEDNELNKDKRISRDHTINGFEAYGFQSIDHPEAVQGSNFISTLQMLRSDGGNNQDEAIEIYNSITDNGKDKLVPHNLKIIGVVVTGKPSELKKYNEIPFIRGATLGATADNY</sequence>
<keyword evidence="1" id="KW-0812">Transmembrane</keyword>
<dbReference type="InterPro" id="IPR025672">
    <property type="entry name" value="Sigma_reg_C_dom"/>
</dbReference>
<keyword evidence="4" id="KW-1185">Reference proteome</keyword>
<gene>
    <name evidence="3" type="ORF">JOC86_003871</name>
</gene>
<evidence type="ECO:0000313" key="4">
    <source>
        <dbReference type="Proteomes" id="UP001646157"/>
    </source>
</evidence>
<accession>A0ABS2NHK0</accession>